<proteinExistence type="predicted"/>
<gene>
    <name evidence="1" type="ORF">ACFPUZ_04975</name>
</gene>
<reference evidence="2" key="1">
    <citation type="journal article" date="2019" name="Int. J. Syst. Evol. Microbiol.">
        <title>The Global Catalogue of Microorganisms (GCM) 10K type strain sequencing project: providing services to taxonomists for standard genome sequencing and annotation.</title>
        <authorList>
            <consortium name="The Broad Institute Genomics Platform"/>
            <consortium name="The Broad Institute Genome Sequencing Center for Infectious Disease"/>
            <person name="Wu L."/>
            <person name="Ma J."/>
        </authorList>
    </citation>
    <scope>NUCLEOTIDE SEQUENCE [LARGE SCALE GENOMIC DNA]</scope>
    <source>
        <strain evidence="2">CCUG 51943</strain>
    </source>
</reference>
<dbReference type="EMBL" id="JBHSQE010000003">
    <property type="protein sequence ID" value="MFC6146155.1"/>
    <property type="molecule type" value="Genomic_DNA"/>
</dbReference>
<evidence type="ECO:0000313" key="2">
    <source>
        <dbReference type="Proteomes" id="UP001596244"/>
    </source>
</evidence>
<dbReference type="Proteomes" id="UP001596244">
    <property type="component" value="Unassembled WGS sequence"/>
</dbReference>
<sequence>MRSPWADTPRSMMLARLAADCYWAHESTAQAVLTEAGRARIVEGILATLDEQ</sequence>
<name>A0ABW1QC36_9CORY</name>
<accession>A0ABW1QC36</accession>
<keyword evidence="2" id="KW-1185">Reference proteome</keyword>
<protein>
    <submittedName>
        <fullName evidence="1">Uncharacterized protein</fullName>
    </submittedName>
</protein>
<comment type="caution">
    <text evidence="1">The sequence shown here is derived from an EMBL/GenBank/DDBJ whole genome shotgun (WGS) entry which is preliminary data.</text>
</comment>
<organism evidence="1 2">
    <name type="scientific">Corynebacterium nasicanis</name>
    <dbReference type="NCBI Taxonomy" id="1448267"/>
    <lineage>
        <taxon>Bacteria</taxon>
        <taxon>Bacillati</taxon>
        <taxon>Actinomycetota</taxon>
        <taxon>Actinomycetes</taxon>
        <taxon>Mycobacteriales</taxon>
        <taxon>Corynebacteriaceae</taxon>
        <taxon>Corynebacterium</taxon>
    </lineage>
</organism>
<dbReference type="RefSeq" id="WP_377000479.1">
    <property type="nucleotide sequence ID" value="NZ_JBHSQE010000003.1"/>
</dbReference>
<evidence type="ECO:0000313" key="1">
    <source>
        <dbReference type="EMBL" id="MFC6146155.1"/>
    </source>
</evidence>